<proteinExistence type="predicted"/>
<gene>
    <name evidence="1" type="ORF">PPRIM_AZ9-3.1.T0560197</name>
</gene>
<dbReference type="Proteomes" id="UP000688137">
    <property type="component" value="Unassembled WGS sequence"/>
</dbReference>
<dbReference type="AlphaFoldDB" id="A0A8S1MG98"/>
<comment type="caution">
    <text evidence="1">The sequence shown here is derived from an EMBL/GenBank/DDBJ whole genome shotgun (WGS) entry which is preliminary data.</text>
</comment>
<reference evidence="1" key="1">
    <citation type="submission" date="2021-01" db="EMBL/GenBank/DDBJ databases">
        <authorList>
            <consortium name="Genoscope - CEA"/>
            <person name="William W."/>
        </authorList>
    </citation>
    <scope>NUCLEOTIDE SEQUENCE</scope>
</reference>
<name>A0A8S1MG98_PARPR</name>
<keyword evidence="2" id="KW-1185">Reference proteome</keyword>
<dbReference type="OMA" id="WHYSKIR"/>
<evidence type="ECO:0000313" key="2">
    <source>
        <dbReference type="Proteomes" id="UP000688137"/>
    </source>
</evidence>
<accession>A0A8S1MG98</accession>
<organism evidence="1 2">
    <name type="scientific">Paramecium primaurelia</name>
    <dbReference type="NCBI Taxonomy" id="5886"/>
    <lineage>
        <taxon>Eukaryota</taxon>
        <taxon>Sar</taxon>
        <taxon>Alveolata</taxon>
        <taxon>Ciliophora</taxon>
        <taxon>Intramacronucleata</taxon>
        <taxon>Oligohymenophorea</taxon>
        <taxon>Peniculida</taxon>
        <taxon>Parameciidae</taxon>
        <taxon>Paramecium</taxon>
    </lineage>
</organism>
<dbReference type="EMBL" id="CAJJDM010000057">
    <property type="protein sequence ID" value="CAD8076555.1"/>
    <property type="molecule type" value="Genomic_DNA"/>
</dbReference>
<sequence length="198" mass="23721">MNLENPNKLKWKQLYIKKYRDLLGISNLKVSEAQPMDNHITPSYLDHIDRVSKQRSQSMKYNDESFQSRNSSYSVNRKLSEMNSTKIYSAAEMNQIIKHAKLCGLLHNNKPQHQPLLEQNRKYFEEVRNLQKSWHYSKIRQQEQNIQFNRIPMEQHYQFKLNNKRRDLNIQRLIQEQKTIYLSHNTQVIEATVSSGQD</sequence>
<evidence type="ECO:0000313" key="1">
    <source>
        <dbReference type="EMBL" id="CAD8076555.1"/>
    </source>
</evidence>
<protein>
    <submittedName>
        <fullName evidence="1">Uncharacterized protein</fullName>
    </submittedName>
</protein>